<dbReference type="PROSITE" id="PS00634">
    <property type="entry name" value="RIBOSOMAL_L30"/>
    <property type="match status" value="1"/>
</dbReference>
<dbReference type="Pfam" id="PF00327">
    <property type="entry name" value="Ribosomal_L30"/>
    <property type="match status" value="1"/>
</dbReference>
<evidence type="ECO:0000313" key="8">
    <source>
        <dbReference type="EMBL" id="HDW51401.1"/>
    </source>
</evidence>
<reference evidence="8" key="1">
    <citation type="journal article" date="2020" name="mSystems">
        <title>Genome- and Community-Level Interaction Insights into Carbon Utilization and Element Cycling Functions of Hydrothermarchaeota in Hydrothermal Sediment.</title>
        <authorList>
            <person name="Zhou Z."/>
            <person name="Liu Y."/>
            <person name="Xu W."/>
            <person name="Pan J."/>
            <person name="Luo Z.H."/>
            <person name="Li M."/>
        </authorList>
    </citation>
    <scope>NUCLEOTIDE SEQUENCE [LARGE SCALE GENOMIC DNA]</scope>
    <source>
        <strain evidence="8">SpSt-301</strain>
    </source>
</reference>
<evidence type="ECO:0000256" key="4">
    <source>
        <dbReference type="ARBA" id="ARBA00023274"/>
    </source>
</evidence>
<comment type="similarity">
    <text evidence="1 5 6">Belongs to the universal ribosomal protein uL30 family.</text>
</comment>
<dbReference type="SUPFAM" id="SSF55129">
    <property type="entry name" value="Ribosomal protein L30p/L7e"/>
    <property type="match status" value="1"/>
</dbReference>
<accession>A0A7C1F7N6</accession>
<dbReference type="Gene3D" id="3.30.1390.20">
    <property type="entry name" value="Ribosomal protein L30, ferredoxin-like fold domain"/>
    <property type="match status" value="1"/>
</dbReference>
<organism evidence="8">
    <name type="scientific">Ammonifex degensii</name>
    <dbReference type="NCBI Taxonomy" id="42838"/>
    <lineage>
        <taxon>Bacteria</taxon>
        <taxon>Bacillati</taxon>
        <taxon>Bacillota</taxon>
        <taxon>Clostridia</taxon>
        <taxon>Thermoanaerobacterales</taxon>
        <taxon>Thermoanaerobacteraceae</taxon>
        <taxon>Ammonifex</taxon>
    </lineage>
</organism>
<evidence type="ECO:0000259" key="7">
    <source>
        <dbReference type="Pfam" id="PF00327"/>
    </source>
</evidence>
<dbReference type="FunFam" id="3.30.1390.20:FF:000001">
    <property type="entry name" value="50S ribosomal protein L30"/>
    <property type="match status" value="1"/>
</dbReference>
<dbReference type="NCBIfam" id="TIGR01308">
    <property type="entry name" value="rpmD_bact"/>
    <property type="match status" value="1"/>
</dbReference>
<comment type="subunit">
    <text evidence="2 5">Part of the 50S ribosomal subunit.</text>
</comment>
<feature type="domain" description="Large ribosomal subunit protein uL30-like ferredoxin-like fold" evidence="7">
    <location>
        <begin position="4"/>
        <end position="54"/>
    </location>
</feature>
<evidence type="ECO:0000256" key="1">
    <source>
        <dbReference type="ARBA" id="ARBA00007594"/>
    </source>
</evidence>
<comment type="caution">
    <text evidence="8">The sequence shown here is derived from an EMBL/GenBank/DDBJ whole genome shotgun (WGS) entry which is preliminary data.</text>
</comment>
<dbReference type="InterPro" id="IPR018038">
    <property type="entry name" value="Ribosomal_uL30_CS"/>
</dbReference>
<evidence type="ECO:0000256" key="2">
    <source>
        <dbReference type="ARBA" id="ARBA00011838"/>
    </source>
</evidence>
<proteinExistence type="inferred from homology"/>
<dbReference type="PANTHER" id="PTHR15892:SF2">
    <property type="entry name" value="LARGE RIBOSOMAL SUBUNIT PROTEIN UL30M"/>
    <property type="match status" value="1"/>
</dbReference>
<dbReference type="HAMAP" id="MF_01371_B">
    <property type="entry name" value="Ribosomal_uL30_B"/>
    <property type="match status" value="1"/>
</dbReference>
<evidence type="ECO:0000256" key="5">
    <source>
        <dbReference type="HAMAP-Rule" id="MF_01371"/>
    </source>
</evidence>
<name>A0A7C1F7N6_9THEO</name>
<dbReference type="CDD" id="cd01658">
    <property type="entry name" value="Ribosomal_L30"/>
    <property type="match status" value="1"/>
</dbReference>
<keyword evidence="4 5" id="KW-0687">Ribonucleoprotein</keyword>
<dbReference type="AlphaFoldDB" id="A0A7C1F7N6"/>
<sequence>MSKVRVTLVRSPIGADEKQRATVRSLGLRRVNQTVEKEMTPALKGMVEKVRHLVRVEEV</sequence>
<dbReference type="EMBL" id="DSMV01000094">
    <property type="protein sequence ID" value="HDW51401.1"/>
    <property type="molecule type" value="Genomic_DNA"/>
</dbReference>
<evidence type="ECO:0000256" key="3">
    <source>
        <dbReference type="ARBA" id="ARBA00022980"/>
    </source>
</evidence>
<dbReference type="GO" id="GO:0003735">
    <property type="term" value="F:structural constituent of ribosome"/>
    <property type="evidence" value="ECO:0007669"/>
    <property type="project" value="InterPro"/>
</dbReference>
<evidence type="ECO:0000256" key="6">
    <source>
        <dbReference type="RuleBase" id="RU003734"/>
    </source>
</evidence>
<dbReference type="PANTHER" id="PTHR15892">
    <property type="entry name" value="MITOCHONDRIAL RIBOSOMAL PROTEIN L30"/>
    <property type="match status" value="1"/>
</dbReference>
<protein>
    <recommendedName>
        <fullName evidence="5">Large ribosomal subunit protein uL30</fullName>
    </recommendedName>
</protein>
<gene>
    <name evidence="5" type="primary">rpmD</name>
    <name evidence="8" type="ORF">ENQ35_01445</name>
</gene>
<dbReference type="InterPro" id="IPR016082">
    <property type="entry name" value="Ribosomal_uL30_ferredoxin-like"/>
</dbReference>
<dbReference type="InterPro" id="IPR005996">
    <property type="entry name" value="Ribosomal_uL30_bac-type"/>
</dbReference>
<dbReference type="GO" id="GO:0022625">
    <property type="term" value="C:cytosolic large ribosomal subunit"/>
    <property type="evidence" value="ECO:0007669"/>
    <property type="project" value="TreeGrafter"/>
</dbReference>
<keyword evidence="3 5" id="KW-0689">Ribosomal protein</keyword>
<dbReference type="InterPro" id="IPR036919">
    <property type="entry name" value="Ribo_uL30_ferredoxin-like_sf"/>
</dbReference>
<dbReference type="PIRSF" id="PIRSF002211">
    <property type="entry name" value="Ribosomal_L30_bac-type"/>
    <property type="match status" value="1"/>
</dbReference>
<dbReference type="GO" id="GO:0006412">
    <property type="term" value="P:translation"/>
    <property type="evidence" value="ECO:0007669"/>
    <property type="project" value="UniProtKB-UniRule"/>
</dbReference>